<feature type="compositionally biased region" description="Basic and acidic residues" evidence="1">
    <location>
        <begin position="176"/>
        <end position="193"/>
    </location>
</feature>
<protein>
    <submittedName>
        <fullName evidence="2">Uncharacterized protein</fullName>
    </submittedName>
</protein>
<accession>W7HXP4</accession>
<dbReference type="Proteomes" id="UP000024837">
    <property type="component" value="Unassembled WGS sequence"/>
</dbReference>
<keyword evidence="3" id="KW-1185">Reference proteome</keyword>
<evidence type="ECO:0000313" key="2">
    <source>
        <dbReference type="EMBL" id="EWC44912.1"/>
    </source>
</evidence>
<gene>
    <name evidence="2" type="ORF">DRE_00971</name>
</gene>
<reference evidence="2 3" key="1">
    <citation type="submission" date="2013-05" db="EMBL/GenBank/DDBJ databases">
        <title>Drechslerella stenobrocha genome reveals carnivorous origination and mechanical trapping mechanism of predatory fungi.</title>
        <authorList>
            <person name="Liu X."/>
            <person name="Zhang W."/>
            <person name="Liu K."/>
        </authorList>
    </citation>
    <scope>NUCLEOTIDE SEQUENCE [LARGE SCALE GENOMIC DNA]</scope>
    <source>
        <strain evidence="2 3">248</strain>
    </source>
</reference>
<dbReference type="AlphaFoldDB" id="W7HXP4"/>
<proteinExistence type="predicted"/>
<name>W7HXP4_9PEZI</name>
<evidence type="ECO:0000256" key="1">
    <source>
        <dbReference type="SAM" id="MobiDB-lite"/>
    </source>
</evidence>
<dbReference type="HOGENOM" id="CLU_1408733_0_0_1"/>
<feature type="region of interest" description="Disordered" evidence="1">
    <location>
        <begin position="1"/>
        <end position="64"/>
    </location>
</feature>
<feature type="compositionally biased region" description="Low complexity" evidence="1">
    <location>
        <begin position="1"/>
        <end position="23"/>
    </location>
</feature>
<organism evidence="2 3">
    <name type="scientific">Drechslerella stenobrocha 248</name>
    <dbReference type="NCBI Taxonomy" id="1043628"/>
    <lineage>
        <taxon>Eukaryota</taxon>
        <taxon>Fungi</taxon>
        <taxon>Dikarya</taxon>
        <taxon>Ascomycota</taxon>
        <taxon>Pezizomycotina</taxon>
        <taxon>Orbiliomycetes</taxon>
        <taxon>Orbiliales</taxon>
        <taxon>Orbiliaceae</taxon>
        <taxon>Drechslerella</taxon>
    </lineage>
</organism>
<sequence>MSFIQSLSKGSSSKSNTSTQTSQILADRLASSSSSSSSQQHQDFRTPTSAQPTTATDAEYSEFTHDRTSTAIQALAAGPYSLLPLDEQAGVSDSSDVEFQRSIDGLDVVGLLEVMDTAETEMDAFVVGRGGEKRLDDGAEVEDPVEWLGITTEYTDEVWGDGEGGDGRKRGGGGGEVKESKGKGKAVDMKSRL</sequence>
<evidence type="ECO:0000313" key="3">
    <source>
        <dbReference type="Proteomes" id="UP000024837"/>
    </source>
</evidence>
<dbReference type="EMBL" id="KI966433">
    <property type="protein sequence ID" value="EWC44912.1"/>
    <property type="molecule type" value="Genomic_DNA"/>
</dbReference>
<feature type="compositionally biased region" description="Acidic residues" evidence="1">
    <location>
        <begin position="154"/>
        <end position="164"/>
    </location>
</feature>
<feature type="compositionally biased region" description="Polar residues" evidence="1">
    <location>
        <begin position="39"/>
        <end position="56"/>
    </location>
</feature>
<feature type="region of interest" description="Disordered" evidence="1">
    <location>
        <begin position="154"/>
        <end position="193"/>
    </location>
</feature>
<dbReference type="OrthoDB" id="5411024at2759"/>